<sequence>MDTSDEPVPLHTRPKRMEAACFNQARLALLRLGNPLRVELTRHRGLAVILHDDYWLCVDSNASDQLVMAWREFEIQARTNLHEPISCNLYLYHYCAGLIMGSALDDLHQAIDMMIRTVRDRPRFAIT</sequence>
<gene>
    <name evidence="1" type="ORF">DFR30_0742</name>
</gene>
<dbReference type="Proteomes" id="UP000295707">
    <property type="component" value="Unassembled WGS sequence"/>
</dbReference>
<comment type="caution">
    <text evidence="1">The sequence shown here is derived from an EMBL/GenBank/DDBJ whole genome shotgun (WGS) entry which is preliminary data.</text>
</comment>
<evidence type="ECO:0000313" key="1">
    <source>
        <dbReference type="EMBL" id="TCK17510.1"/>
    </source>
</evidence>
<dbReference type="AlphaFoldDB" id="A0A4R1HBG0"/>
<proteinExistence type="predicted"/>
<reference evidence="1 2" key="1">
    <citation type="submission" date="2019-03" db="EMBL/GenBank/DDBJ databases">
        <title>Genomic Encyclopedia of Type Strains, Phase IV (KMG-IV): sequencing the most valuable type-strain genomes for metagenomic binning, comparative biology and taxonomic classification.</title>
        <authorList>
            <person name="Goeker M."/>
        </authorList>
    </citation>
    <scope>NUCLEOTIDE SEQUENCE [LARGE SCALE GENOMIC DNA]</scope>
    <source>
        <strain evidence="1 2">DSM 19610</strain>
    </source>
</reference>
<keyword evidence="2" id="KW-1185">Reference proteome</keyword>
<evidence type="ECO:0000313" key="2">
    <source>
        <dbReference type="Proteomes" id="UP000295707"/>
    </source>
</evidence>
<organism evidence="1 2">
    <name type="scientific">Thiogranum longum</name>
    <dbReference type="NCBI Taxonomy" id="1537524"/>
    <lineage>
        <taxon>Bacteria</taxon>
        <taxon>Pseudomonadati</taxon>
        <taxon>Pseudomonadota</taxon>
        <taxon>Gammaproteobacteria</taxon>
        <taxon>Chromatiales</taxon>
        <taxon>Ectothiorhodospiraceae</taxon>
        <taxon>Thiogranum</taxon>
    </lineage>
</organism>
<protein>
    <submittedName>
        <fullName evidence="1">Uncharacterized protein</fullName>
    </submittedName>
</protein>
<name>A0A4R1HBG0_9GAMM</name>
<dbReference type="OrthoDB" id="8480203at2"/>
<dbReference type="EMBL" id="SMFX01000001">
    <property type="protein sequence ID" value="TCK17510.1"/>
    <property type="molecule type" value="Genomic_DNA"/>
</dbReference>
<accession>A0A4R1HBG0</accession>